<keyword evidence="9" id="KW-1185">Reference proteome</keyword>
<dbReference type="InterPro" id="IPR027385">
    <property type="entry name" value="Beta-barrel_OMP"/>
</dbReference>
<dbReference type="STRING" id="51670.SAMN04488557_0804"/>
<evidence type="ECO:0000256" key="5">
    <source>
        <dbReference type="ARBA" id="ARBA00038306"/>
    </source>
</evidence>
<evidence type="ECO:0000259" key="7">
    <source>
        <dbReference type="Pfam" id="PF13505"/>
    </source>
</evidence>
<comment type="similarity">
    <text evidence="5">Belongs to the Omp25/RopB family.</text>
</comment>
<reference evidence="9" key="1">
    <citation type="submission" date="2016-10" db="EMBL/GenBank/DDBJ databases">
        <authorList>
            <person name="Varghese N."/>
            <person name="Submissions S."/>
        </authorList>
    </citation>
    <scope>NUCLEOTIDE SEQUENCE [LARGE SCALE GENOMIC DNA]</scope>
    <source>
        <strain evidence="9">DSM 1565</strain>
    </source>
</reference>
<dbReference type="AlphaFoldDB" id="A0A1I7MZ29"/>
<dbReference type="Gene3D" id="2.40.160.20">
    <property type="match status" value="2"/>
</dbReference>
<dbReference type="PANTHER" id="PTHR34001:SF3">
    <property type="entry name" value="BLL7405 PROTEIN"/>
    <property type="match status" value="1"/>
</dbReference>
<keyword evidence="4" id="KW-0998">Cell outer membrane</keyword>
<keyword evidence="2 6" id="KW-0732">Signal</keyword>
<dbReference type="GO" id="GO:0009279">
    <property type="term" value="C:cell outer membrane"/>
    <property type="evidence" value="ECO:0007669"/>
    <property type="project" value="UniProtKB-SubCell"/>
</dbReference>
<feature type="signal peptide" evidence="6">
    <location>
        <begin position="1"/>
        <end position="25"/>
    </location>
</feature>
<sequence length="448" mass="47890">MIRNRASFALVAAGTSIVAAGPAAANDWAGPYIGIGGGYGMTNTRTSNSFLTEFDEDPIAVKSMKDGQAGTGGFLTLSAGYDHALFGPLVVGAFVDYDFSDIDTHFSSLLPPDIGHFKIGDQLSVGGRVGYLVAPSTLFFSTFGYARSDPSDVSINFGSGPIRANLGSFNGYFLGSGVETLIGNGFSLKAEYRYTSMRAEEIALEDVLTERFKPKIQTIRMSLNYRFGDGKKDVVDNSIPPITSSWTGPYLGFGTGYSVANKQESFGADAGPFNNPVSNDGGFISASVGYDYQFRERFVVGAFADADFSNLSYNDSNFASDGVDSQELWSSHGGFKNILMVGGRLGYLTTPDTLLFVSGGYANAGMEQTTISILGEGSGVIYDSKRLSGAFIGAGVETKIWDSLSLKAEYRYIDLESEELPLFAMSGSLAARIDPDIQTGRLSVNWRP</sequence>
<feature type="domain" description="Outer membrane protein beta-barrel" evidence="7">
    <location>
        <begin position="244"/>
        <end position="426"/>
    </location>
</feature>
<evidence type="ECO:0000256" key="3">
    <source>
        <dbReference type="ARBA" id="ARBA00023136"/>
    </source>
</evidence>
<dbReference type="PANTHER" id="PTHR34001">
    <property type="entry name" value="BLL7405 PROTEIN"/>
    <property type="match status" value="1"/>
</dbReference>
<name>A0A1I7MZ29_9HYPH</name>
<feature type="domain" description="Outer membrane protein beta-barrel" evidence="7">
    <location>
        <begin position="11"/>
        <end position="227"/>
    </location>
</feature>
<dbReference type="OrthoDB" id="7863077at2"/>
<keyword evidence="3" id="KW-0472">Membrane</keyword>
<evidence type="ECO:0000256" key="6">
    <source>
        <dbReference type="SAM" id="SignalP"/>
    </source>
</evidence>
<organism evidence="8 9">
    <name type="scientific">Hyphomicrobium facile</name>
    <dbReference type="NCBI Taxonomy" id="51670"/>
    <lineage>
        <taxon>Bacteria</taxon>
        <taxon>Pseudomonadati</taxon>
        <taxon>Pseudomonadota</taxon>
        <taxon>Alphaproteobacteria</taxon>
        <taxon>Hyphomicrobiales</taxon>
        <taxon>Hyphomicrobiaceae</taxon>
        <taxon>Hyphomicrobium</taxon>
    </lineage>
</organism>
<dbReference type="Pfam" id="PF13505">
    <property type="entry name" value="OMP_b-brl"/>
    <property type="match status" value="2"/>
</dbReference>
<accession>A0A1I7MZ29</accession>
<proteinExistence type="inferred from homology"/>
<evidence type="ECO:0000256" key="2">
    <source>
        <dbReference type="ARBA" id="ARBA00022729"/>
    </source>
</evidence>
<dbReference type="Proteomes" id="UP000199423">
    <property type="component" value="Unassembled WGS sequence"/>
</dbReference>
<dbReference type="EMBL" id="FPCH01000001">
    <property type="protein sequence ID" value="SFV27618.1"/>
    <property type="molecule type" value="Genomic_DNA"/>
</dbReference>
<dbReference type="RefSeq" id="WP_092864498.1">
    <property type="nucleotide sequence ID" value="NZ_FPCH01000001.1"/>
</dbReference>
<dbReference type="InterPro" id="IPR011250">
    <property type="entry name" value="OMP/PagP_B-barrel"/>
</dbReference>
<protein>
    <submittedName>
        <fullName evidence="8">Outer membrane immunogenic protein</fullName>
    </submittedName>
</protein>
<gene>
    <name evidence="8" type="ORF">SAMN04488557_0804</name>
</gene>
<dbReference type="InterPro" id="IPR051692">
    <property type="entry name" value="OMP-like"/>
</dbReference>
<evidence type="ECO:0000256" key="4">
    <source>
        <dbReference type="ARBA" id="ARBA00023237"/>
    </source>
</evidence>
<comment type="subcellular location">
    <subcellularLocation>
        <location evidence="1">Cell outer membrane</location>
    </subcellularLocation>
</comment>
<evidence type="ECO:0000256" key="1">
    <source>
        <dbReference type="ARBA" id="ARBA00004442"/>
    </source>
</evidence>
<evidence type="ECO:0000313" key="9">
    <source>
        <dbReference type="Proteomes" id="UP000199423"/>
    </source>
</evidence>
<feature type="chain" id="PRO_5011539323" evidence="6">
    <location>
        <begin position="26"/>
        <end position="448"/>
    </location>
</feature>
<evidence type="ECO:0000313" key="8">
    <source>
        <dbReference type="EMBL" id="SFV27618.1"/>
    </source>
</evidence>
<dbReference type="SUPFAM" id="SSF56925">
    <property type="entry name" value="OMPA-like"/>
    <property type="match status" value="2"/>
</dbReference>